<feature type="compositionally biased region" description="Basic residues" evidence="1">
    <location>
        <begin position="1"/>
        <end position="13"/>
    </location>
</feature>
<proteinExistence type="predicted"/>
<evidence type="ECO:0000313" key="3">
    <source>
        <dbReference type="EMBL" id="CAF4787261.1"/>
    </source>
</evidence>
<sequence>MVKTKTKPKKRRTFATDKHNSKTRADAVNKVNPFDLHV</sequence>
<feature type="non-terminal residue" evidence="2">
    <location>
        <position position="38"/>
    </location>
</feature>
<dbReference type="EMBL" id="CAJOBJ010146712">
    <property type="protein sequence ID" value="CAF4787261.1"/>
    <property type="molecule type" value="Genomic_DNA"/>
</dbReference>
<protein>
    <recommendedName>
        <fullName evidence="5">Ribosomal protein L32</fullName>
    </recommendedName>
</protein>
<organism evidence="2 4">
    <name type="scientific">Rotaria magnacalcarata</name>
    <dbReference type="NCBI Taxonomy" id="392030"/>
    <lineage>
        <taxon>Eukaryota</taxon>
        <taxon>Metazoa</taxon>
        <taxon>Spiralia</taxon>
        <taxon>Gnathifera</taxon>
        <taxon>Rotifera</taxon>
        <taxon>Eurotatoria</taxon>
        <taxon>Bdelloidea</taxon>
        <taxon>Philodinida</taxon>
        <taxon>Philodinidae</taxon>
        <taxon>Rotaria</taxon>
    </lineage>
</organism>
<evidence type="ECO:0008006" key="5">
    <source>
        <dbReference type="Google" id="ProtNLM"/>
    </source>
</evidence>
<feature type="compositionally biased region" description="Basic and acidic residues" evidence="1">
    <location>
        <begin position="14"/>
        <end position="27"/>
    </location>
</feature>
<evidence type="ECO:0000313" key="2">
    <source>
        <dbReference type="EMBL" id="CAF4555740.1"/>
    </source>
</evidence>
<gene>
    <name evidence="2" type="ORF">GIL414_LOCUS37034</name>
    <name evidence="3" type="ORF">GIL414_LOCUS46590</name>
</gene>
<dbReference type="AlphaFoldDB" id="A0A8S2YFF4"/>
<dbReference type="Proteomes" id="UP000681720">
    <property type="component" value="Unassembled WGS sequence"/>
</dbReference>
<dbReference type="EMBL" id="CAJOBJ010093959">
    <property type="protein sequence ID" value="CAF4555740.1"/>
    <property type="molecule type" value="Genomic_DNA"/>
</dbReference>
<comment type="caution">
    <text evidence="2">The sequence shown here is derived from an EMBL/GenBank/DDBJ whole genome shotgun (WGS) entry which is preliminary data.</text>
</comment>
<accession>A0A8S2YFF4</accession>
<evidence type="ECO:0000313" key="4">
    <source>
        <dbReference type="Proteomes" id="UP000681720"/>
    </source>
</evidence>
<name>A0A8S2YFF4_9BILA</name>
<feature type="region of interest" description="Disordered" evidence="1">
    <location>
        <begin position="1"/>
        <end position="38"/>
    </location>
</feature>
<reference evidence="2" key="1">
    <citation type="submission" date="2021-02" db="EMBL/GenBank/DDBJ databases">
        <authorList>
            <person name="Nowell W R."/>
        </authorList>
    </citation>
    <scope>NUCLEOTIDE SEQUENCE</scope>
</reference>
<feature type="non-terminal residue" evidence="2">
    <location>
        <position position="1"/>
    </location>
</feature>
<evidence type="ECO:0000256" key="1">
    <source>
        <dbReference type="SAM" id="MobiDB-lite"/>
    </source>
</evidence>